<feature type="compositionally biased region" description="Low complexity" evidence="2">
    <location>
        <begin position="1169"/>
        <end position="1180"/>
    </location>
</feature>
<dbReference type="PANTHER" id="PTHR24118:SF99">
    <property type="entry name" value="POTE ANKYRIN DOMAIN FAMILY MEMBER 3C-RELATED"/>
    <property type="match status" value="1"/>
</dbReference>
<dbReference type="AlphaFoldDB" id="A0A8B6HEE9"/>
<evidence type="ECO:0000313" key="6">
    <source>
        <dbReference type="Proteomes" id="UP000596742"/>
    </source>
</evidence>
<comment type="caution">
    <text evidence="5">The sequence shown here is derived from an EMBL/GenBank/DDBJ whole genome shotgun (WGS) entry which is preliminary data.</text>
</comment>
<evidence type="ECO:0000313" key="5">
    <source>
        <dbReference type="EMBL" id="VDI78078.1"/>
    </source>
</evidence>
<dbReference type="Pfam" id="PF07525">
    <property type="entry name" value="SOCS_box"/>
    <property type="match status" value="1"/>
</dbReference>
<protein>
    <recommendedName>
        <fullName evidence="4">SOCS box domain-containing protein</fullName>
    </recommendedName>
</protein>
<feature type="repeat" description="ANK" evidence="1">
    <location>
        <begin position="612"/>
        <end position="644"/>
    </location>
</feature>
<evidence type="ECO:0000256" key="1">
    <source>
        <dbReference type="PROSITE-ProRule" id="PRU00023"/>
    </source>
</evidence>
<feature type="domain" description="SOCS box" evidence="4">
    <location>
        <begin position="1011"/>
        <end position="1060"/>
    </location>
</feature>
<organism evidence="5 6">
    <name type="scientific">Mytilus galloprovincialis</name>
    <name type="common">Mediterranean mussel</name>
    <dbReference type="NCBI Taxonomy" id="29158"/>
    <lineage>
        <taxon>Eukaryota</taxon>
        <taxon>Metazoa</taxon>
        <taxon>Spiralia</taxon>
        <taxon>Lophotrochozoa</taxon>
        <taxon>Mollusca</taxon>
        <taxon>Bivalvia</taxon>
        <taxon>Autobranchia</taxon>
        <taxon>Pteriomorphia</taxon>
        <taxon>Mytilida</taxon>
        <taxon>Mytiloidea</taxon>
        <taxon>Mytilidae</taxon>
        <taxon>Mytilinae</taxon>
        <taxon>Mytilus</taxon>
    </lineage>
</organism>
<dbReference type="InterPro" id="IPR036770">
    <property type="entry name" value="Ankyrin_rpt-contain_sf"/>
</dbReference>
<dbReference type="InterPro" id="IPR001496">
    <property type="entry name" value="SOCS_box"/>
</dbReference>
<dbReference type="InterPro" id="IPR002110">
    <property type="entry name" value="Ankyrin_rpt"/>
</dbReference>
<feature type="region of interest" description="Disordered" evidence="2">
    <location>
        <begin position="1169"/>
        <end position="1212"/>
    </location>
</feature>
<proteinExistence type="predicted"/>
<dbReference type="PROSITE" id="PS50225">
    <property type="entry name" value="SOCS"/>
    <property type="match status" value="1"/>
</dbReference>
<feature type="repeat" description="ANK" evidence="1">
    <location>
        <begin position="570"/>
        <end position="612"/>
    </location>
</feature>
<sequence length="1212" mass="134893">MVDILLTAGASATLTDGNGKSQLCLLIDSVQCSEEFFYDHSSCDRELSQAILNLIGRGADPNSTPFGEESALIKAVDYKFPTTVKTLLESGADVNHIGRNSEHVLHCHFRMKEFYHKVFGDSKSLEILKLLLSKHAIVNLQDKDRNTPLHLAINNEDIEGVRELLSANSDTLLQGMDGLNAFELCVTFGAKQDVCFKILDALTDHQHLDKNADAFFRHFWEYIESNESIHNVRNKETLDSVTFKILNTKEGVHVNLANNWDDSPLIYFCRHGCLEAVRMLLVHKADVNHVGKRGMTALHHIIYLANYEHAVLLFDCLLEASPRLDITDNSNKSVLKMAMDILCGKRSGEWNWKYHYYETSIRSFRHEYVSSYVQKMLKAGATPVANDLNDALIVCAMKSDFKGMECLIRYGGDYCSKDGKGKSILHLCWSESLDGALEFLQFFVDTGLLLTKMDSVENSILLSLLSEWKLGYDNEVRDEKIADVCLFLIKNGASCIKDKEGNGLLHIAAKNGYLATIGVLLKFGKDSIFDNNKSGETPIHICLKNPKLNACDIIAKMLENQTSNVSLNFNGESPLYLATVVGRKTIIHFSTIKSRLVTTLLRHGVNPNEHSQDNIPLLSALEERDIQTANLLLEAGANVNAKNHEGKSGLHTIFGPNSKTIDNDLCLAQLLFANGINVNLVDKDGRSALFSFIEKHQGFYHKYCNSDVNQFEDIFKVFLKHGADLNVCDNLNQTVLSYSCFGKHLDIAKFLLKSGAEPKLGCCVQNSLQNCRTNINTDSWVSFIYYLLQKGADPNKRTSDGSNLIECVQDRSSRLVEEMIKYGADVNFSDDMEKTALHYACGLGDCKERSEMTALLVKYGSNLNAASVNGDRPLDVLVQKIIDDIKYLKVNMIEESKDEKCNLLTIDVSLINLLVCGGADLCPVILHTIGPKTRELSSLTVPMQLINNGLFKTAEYLLRSGWDVEKEEWFDAFDVSNLDLENITIDFYIYKRYGIQSKKAEFQSYLQNIDTGPKSLANNCRKAIRQQLLMVSNGSEIETKISALPLPPKIKFFISLKEFMNNIETIEIEKMESGMVSDSDDSDDDSDDDFYYGPYYDSSDDDFYYDSDCSDGAIAGIVIGLLVSIGVFVLLVVLCIRGCNRQTTGTVIGQTGGAPSIAVVNSSQMASSGMQAQPYGYGAPQQPPPQNAGYTPPHQVPGSYPPVYPPAYNQPS</sequence>
<reference evidence="5" key="1">
    <citation type="submission" date="2018-11" db="EMBL/GenBank/DDBJ databases">
        <authorList>
            <person name="Alioto T."/>
            <person name="Alioto T."/>
        </authorList>
    </citation>
    <scope>NUCLEOTIDE SEQUENCE</scope>
</reference>
<dbReference type="SMART" id="SM00248">
    <property type="entry name" value="ANK"/>
    <property type="match status" value="15"/>
</dbReference>
<keyword evidence="3" id="KW-1133">Transmembrane helix</keyword>
<dbReference type="PANTHER" id="PTHR24118">
    <property type="entry name" value="POTE ANKYRIN DOMAIN"/>
    <property type="match status" value="1"/>
</dbReference>
<keyword evidence="3" id="KW-0812">Transmembrane</keyword>
<dbReference type="Pfam" id="PF12796">
    <property type="entry name" value="Ank_2"/>
    <property type="match status" value="5"/>
</dbReference>
<feature type="repeat" description="ANK" evidence="1">
    <location>
        <begin position="832"/>
        <end position="868"/>
    </location>
</feature>
<keyword evidence="3" id="KW-0472">Membrane</keyword>
<gene>
    <name evidence="5" type="ORF">MGAL_10B043187</name>
</gene>
<keyword evidence="1" id="KW-0040">ANK repeat</keyword>
<dbReference type="Gene3D" id="1.25.40.20">
    <property type="entry name" value="Ankyrin repeat-containing domain"/>
    <property type="match status" value="5"/>
</dbReference>
<keyword evidence="6" id="KW-1185">Reference proteome</keyword>
<dbReference type="PROSITE" id="PS50088">
    <property type="entry name" value="ANK_REPEAT"/>
    <property type="match status" value="5"/>
</dbReference>
<accession>A0A8B6HEE9</accession>
<name>A0A8B6HEE9_MYTGA</name>
<feature type="transmembrane region" description="Helical" evidence="3">
    <location>
        <begin position="1113"/>
        <end position="1136"/>
    </location>
</feature>
<evidence type="ECO:0000256" key="3">
    <source>
        <dbReference type="SAM" id="Phobius"/>
    </source>
</evidence>
<dbReference type="Proteomes" id="UP000596742">
    <property type="component" value="Unassembled WGS sequence"/>
</dbReference>
<dbReference type="EMBL" id="UYJE01009921">
    <property type="protein sequence ID" value="VDI78078.1"/>
    <property type="molecule type" value="Genomic_DNA"/>
</dbReference>
<dbReference type="OrthoDB" id="194358at2759"/>
<feature type="repeat" description="ANK" evidence="1">
    <location>
        <begin position="500"/>
        <end position="532"/>
    </location>
</feature>
<feature type="repeat" description="ANK" evidence="1">
    <location>
        <begin position="144"/>
        <end position="176"/>
    </location>
</feature>
<dbReference type="SUPFAM" id="SSF48403">
    <property type="entry name" value="Ankyrin repeat"/>
    <property type="match status" value="3"/>
</dbReference>
<evidence type="ECO:0000256" key="2">
    <source>
        <dbReference type="SAM" id="MobiDB-lite"/>
    </source>
</evidence>
<evidence type="ECO:0000259" key="4">
    <source>
        <dbReference type="PROSITE" id="PS50225"/>
    </source>
</evidence>
<dbReference type="PROSITE" id="PS50297">
    <property type="entry name" value="ANK_REP_REGION"/>
    <property type="match status" value="3"/>
</dbReference>